<dbReference type="OrthoDB" id="5731018at2"/>
<evidence type="ECO:0000313" key="2">
    <source>
        <dbReference type="EMBL" id="SFU85636.1"/>
    </source>
</evidence>
<name>A0A1I7JKC9_9GAMM</name>
<reference evidence="3" key="1">
    <citation type="submission" date="2016-10" db="EMBL/GenBank/DDBJ databases">
        <authorList>
            <person name="Varghese N."/>
            <person name="Submissions S."/>
        </authorList>
    </citation>
    <scope>NUCLEOTIDE SEQUENCE [LARGE SCALE GENOMIC DNA]</scope>
    <source>
        <strain evidence="3">CGMCC 1.6981</strain>
    </source>
</reference>
<protein>
    <recommendedName>
        <fullName evidence="4">Preprotein translocase subunit YajC</fullName>
    </recommendedName>
</protein>
<dbReference type="EMBL" id="FPBP01000011">
    <property type="protein sequence ID" value="SFU85636.1"/>
    <property type="molecule type" value="Genomic_DNA"/>
</dbReference>
<evidence type="ECO:0008006" key="4">
    <source>
        <dbReference type="Google" id="ProtNLM"/>
    </source>
</evidence>
<gene>
    <name evidence="2" type="ORF">SAMN04487955_11114</name>
</gene>
<keyword evidence="3" id="KW-1185">Reference proteome</keyword>
<dbReference type="AlphaFoldDB" id="A0A1I7JKC9"/>
<dbReference type="RefSeq" id="WP_089796717.1">
    <property type="nucleotide sequence ID" value="NZ_FPBP01000011.1"/>
</dbReference>
<organism evidence="2 3">
    <name type="scientific">Halomonas korlensis</name>
    <dbReference type="NCBI Taxonomy" id="463301"/>
    <lineage>
        <taxon>Bacteria</taxon>
        <taxon>Pseudomonadati</taxon>
        <taxon>Pseudomonadota</taxon>
        <taxon>Gammaproteobacteria</taxon>
        <taxon>Oceanospirillales</taxon>
        <taxon>Halomonadaceae</taxon>
        <taxon>Halomonas</taxon>
    </lineage>
</organism>
<evidence type="ECO:0000313" key="3">
    <source>
        <dbReference type="Proteomes" id="UP000198693"/>
    </source>
</evidence>
<evidence type="ECO:0000256" key="1">
    <source>
        <dbReference type="SAM" id="MobiDB-lite"/>
    </source>
</evidence>
<accession>A0A1I7JKC9</accession>
<dbReference type="Proteomes" id="UP000198693">
    <property type="component" value="Unassembled WGS sequence"/>
</dbReference>
<feature type="region of interest" description="Disordered" evidence="1">
    <location>
        <begin position="157"/>
        <end position="176"/>
    </location>
</feature>
<sequence>MAWLIILFALMLVISPVLWLKPSPRQQRVVRLRNVARESGVEVKLQTPPFHEARGVMPAYRWGYPQQQPGPDFVLVRDAHAAEALKPFAHGWRWRIEPLRPLSAEALARIDSLLTRLPMDAQVLESRPTALTLWWWESQDAARFATYVEDFNALRDDLAGRPDHPEEHAPRESPEP</sequence>
<proteinExistence type="predicted"/>